<keyword evidence="3" id="KW-1185">Reference proteome</keyword>
<dbReference type="NCBIfam" id="NF042415">
    <property type="entry name" value="STY0301_fam"/>
    <property type="match status" value="1"/>
</dbReference>
<dbReference type="AlphaFoldDB" id="A0A2M8HD92"/>
<proteinExistence type="predicted"/>
<dbReference type="EMBL" id="PGCP01000004">
    <property type="protein sequence ID" value="PJC94524.1"/>
    <property type="molecule type" value="Genomic_DNA"/>
</dbReference>
<dbReference type="Proteomes" id="UP000232060">
    <property type="component" value="Unassembled WGS sequence"/>
</dbReference>
<name>A0A2M8HD92_9GAMM</name>
<accession>A0A2M8HD92</accession>
<feature type="region of interest" description="Disordered" evidence="1">
    <location>
        <begin position="25"/>
        <end position="77"/>
    </location>
</feature>
<evidence type="ECO:0000313" key="3">
    <source>
        <dbReference type="Proteomes" id="UP000232060"/>
    </source>
</evidence>
<dbReference type="OrthoDB" id="6562846at2"/>
<dbReference type="RefSeq" id="WP_100858741.1">
    <property type="nucleotide sequence ID" value="NZ_PGCP01000004.1"/>
</dbReference>
<comment type="caution">
    <text evidence="2">The sequence shown here is derived from an EMBL/GenBank/DDBJ whole genome shotgun (WGS) entry which is preliminary data.</text>
</comment>
<gene>
    <name evidence="2" type="ORF">CUC44_04280</name>
</gene>
<sequence length="132" mass="14853">MLLMAMALGASLQFDCPPQIESQQQLLSTPSGWQGMSRDMSGQPSERLSHRLDNLSLFDGDPAEQAQLKPDNGDSRETHYWSLDKSNTRPFYLVCHYQDSAIRLQQALPSGISYCRVNQTSPHELIGLICRK</sequence>
<evidence type="ECO:0000313" key="2">
    <source>
        <dbReference type="EMBL" id="PJC94524.1"/>
    </source>
</evidence>
<organism evidence="2 3">
    <name type="scientific">Aeromonas lusitana</name>
    <dbReference type="NCBI Taxonomy" id="931529"/>
    <lineage>
        <taxon>Bacteria</taxon>
        <taxon>Pseudomonadati</taxon>
        <taxon>Pseudomonadota</taxon>
        <taxon>Gammaproteobacteria</taxon>
        <taxon>Aeromonadales</taxon>
        <taxon>Aeromonadaceae</taxon>
        <taxon>Aeromonas</taxon>
    </lineage>
</organism>
<dbReference type="InterPro" id="IPR049973">
    <property type="entry name" value="STY0301-like"/>
</dbReference>
<evidence type="ECO:0000256" key="1">
    <source>
        <dbReference type="SAM" id="MobiDB-lite"/>
    </source>
</evidence>
<protein>
    <submittedName>
        <fullName evidence="2">Uncharacterized protein</fullName>
    </submittedName>
</protein>
<reference evidence="2 3" key="1">
    <citation type="submission" date="2017-11" db="EMBL/GenBank/DDBJ databases">
        <title>Draft genome sequence of environmental isolate Aeromonas lusitania sp. nov. MDC 2473.</title>
        <authorList>
            <person name="Colston S.M."/>
            <person name="Navarro A."/>
            <person name="Martinez-Murcia A.J."/>
            <person name="Graf J."/>
        </authorList>
    </citation>
    <scope>NUCLEOTIDE SEQUENCE [LARGE SCALE GENOMIC DNA]</scope>
    <source>
        <strain evidence="2 3">MDC 2473</strain>
    </source>
</reference>
<feature type="compositionally biased region" description="Polar residues" evidence="1">
    <location>
        <begin position="25"/>
        <end position="46"/>
    </location>
</feature>